<feature type="domain" description="FAD/NAD(P)-binding" evidence="6">
    <location>
        <begin position="7"/>
        <end position="271"/>
    </location>
</feature>
<dbReference type="Pfam" id="PF07992">
    <property type="entry name" value="Pyr_redox_2"/>
    <property type="match status" value="1"/>
</dbReference>
<dbReference type="OMA" id="MQGELAY"/>
<evidence type="ECO:0000256" key="3">
    <source>
        <dbReference type="ARBA" id="ARBA00022827"/>
    </source>
</evidence>
<comment type="caution">
    <text evidence="7">The sequence shown here is derived from an EMBL/GenBank/DDBJ whole genome shotgun (WGS) entry which is preliminary data.</text>
</comment>
<evidence type="ECO:0000313" key="8">
    <source>
        <dbReference type="Proteomes" id="UP000688137"/>
    </source>
</evidence>
<evidence type="ECO:0000256" key="5">
    <source>
        <dbReference type="SAM" id="Phobius"/>
    </source>
</evidence>
<organism evidence="7 8">
    <name type="scientific">Paramecium primaurelia</name>
    <dbReference type="NCBI Taxonomy" id="5886"/>
    <lineage>
        <taxon>Eukaryota</taxon>
        <taxon>Sar</taxon>
        <taxon>Alveolata</taxon>
        <taxon>Ciliophora</taxon>
        <taxon>Intramacronucleata</taxon>
        <taxon>Oligohymenophorea</taxon>
        <taxon>Peniculida</taxon>
        <taxon>Parameciidae</taxon>
        <taxon>Paramecium</taxon>
    </lineage>
</organism>
<proteinExistence type="inferred from homology"/>
<keyword evidence="8" id="KW-1185">Reference proteome</keyword>
<dbReference type="PANTHER" id="PTHR43735:SF3">
    <property type="entry name" value="FERROPTOSIS SUPPRESSOR PROTEIN 1"/>
    <property type="match status" value="1"/>
</dbReference>
<keyword evidence="4" id="KW-0560">Oxidoreductase</keyword>
<dbReference type="GO" id="GO:0050660">
    <property type="term" value="F:flavin adenine dinucleotide binding"/>
    <property type="evidence" value="ECO:0007669"/>
    <property type="project" value="TreeGrafter"/>
</dbReference>
<evidence type="ECO:0000256" key="4">
    <source>
        <dbReference type="ARBA" id="ARBA00023002"/>
    </source>
</evidence>
<dbReference type="AlphaFoldDB" id="A0A8S1JSI6"/>
<dbReference type="GO" id="GO:0005737">
    <property type="term" value="C:cytoplasm"/>
    <property type="evidence" value="ECO:0007669"/>
    <property type="project" value="TreeGrafter"/>
</dbReference>
<keyword evidence="5" id="KW-1133">Transmembrane helix</keyword>
<evidence type="ECO:0000259" key="6">
    <source>
        <dbReference type="Pfam" id="PF07992"/>
    </source>
</evidence>
<feature type="transmembrane region" description="Helical" evidence="5">
    <location>
        <begin position="347"/>
        <end position="368"/>
    </location>
</feature>
<evidence type="ECO:0000256" key="1">
    <source>
        <dbReference type="ARBA" id="ARBA00006442"/>
    </source>
</evidence>
<keyword evidence="2" id="KW-0285">Flavoprotein</keyword>
<feature type="transmembrane region" description="Helical" evidence="5">
    <location>
        <begin position="288"/>
        <end position="310"/>
    </location>
</feature>
<comment type="similarity">
    <text evidence="1">Belongs to the FAD-dependent oxidoreductase family.</text>
</comment>
<keyword evidence="5" id="KW-0812">Transmembrane</keyword>
<name>A0A8S1JSI6_PARPR</name>
<dbReference type="GO" id="GO:0004174">
    <property type="term" value="F:electron-transferring-flavoprotein dehydrogenase activity"/>
    <property type="evidence" value="ECO:0007669"/>
    <property type="project" value="TreeGrafter"/>
</dbReference>
<protein>
    <recommendedName>
        <fullName evidence="6">FAD/NAD(P)-binding domain-containing protein</fullName>
    </recommendedName>
</protein>
<keyword evidence="5" id="KW-0472">Membrane</keyword>
<keyword evidence="3" id="KW-0274">FAD</keyword>
<evidence type="ECO:0000256" key="2">
    <source>
        <dbReference type="ARBA" id="ARBA00022630"/>
    </source>
</evidence>
<evidence type="ECO:0000313" key="7">
    <source>
        <dbReference type="EMBL" id="CAD8043096.1"/>
    </source>
</evidence>
<sequence>MKNSKKTLLIVGGGFAGMTIITQTYKQFNIVLLDQKSYFEFVPSVFNAFIHPESIFDLTLQFKQSKFGILFIQGKLTHIENNIAYYQGGQIEFDYCAITIGSNYTNPIKSTIPKLSDRFIELKKTQHKIIESQTILIIGGGIVGVELACEIKATYKQKTVAIITKGKILSTMPKSASVYAKKRMQDLGIEFKEDYKGPSLDSNFDLVFNCKGNTYESIRLDDNFEMFDSKKQFLVDDYLKIRTNPKIFCAGDICLSSQNETKTAFSAEMQGEIIAYNLKHPNKQIKSYWIPNTYIISLGGWKAIFIFESFTFGGFIPYLMKLFIEVVVVNDFRGVIGFNIIHQIMNYVVYMMLYIYMIIQLLLAIAPLGSKIKQDQRVELKRIQQEIEEFKKQ</sequence>
<dbReference type="EMBL" id="CAJJDM010000001">
    <property type="protein sequence ID" value="CAD8043096.1"/>
    <property type="molecule type" value="Genomic_DNA"/>
</dbReference>
<dbReference type="Proteomes" id="UP000688137">
    <property type="component" value="Unassembled WGS sequence"/>
</dbReference>
<accession>A0A8S1JSI6</accession>
<gene>
    <name evidence="7" type="ORF">PPRIM_AZ9-3.1.T0040319</name>
</gene>
<reference evidence="7" key="1">
    <citation type="submission" date="2021-01" db="EMBL/GenBank/DDBJ databases">
        <authorList>
            <consortium name="Genoscope - CEA"/>
            <person name="William W."/>
        </authorList>
    </citation>
    <scope>NUCLEOTIDE SEQUENCE</scope>
</reference>
<dbReference type="PANTHER" id="PTHR43735">
    <property type="entry name" value="APOPTOSIS-INDUCING FACTOR 1"/>
    <property type="match status" value="1"/>
</dbReference>
<dbReference type="InterPro" id="IPR023753">
    <property type="entry name" value="FAD/NAD-binding_dom"/>
</dbReference>